<organism evidence="1 2">
    <name type="scientific">Xylaria multiplex</name>
    <dbReference type="NCBI Taxonomy" id="323545"/>
    <lineage>
        <taxon>Eukaryota</taxon>
        <taxon>Fungi</taxon>
        <taxon>Dikarya</taxon>
        <taxon>Ascomycota</taxon>
        <taxon>Pezizomycotina</taxon>
        <taxon>Sordariomycetes</taxon>
        <taxon>Xylariomycetidae</taxon>
        <taxon>Xylariales</taxon>
        <taxon>Xylariaceae</taxon>
        <taxon>Xylaria</taxon>
    </lineage>
</organism>
<comment type="caution">
    <text evidence="1">The sequence shown here is derived from an EMBL/GenBank/DDBJ whole genome shotgun (WGS) entry which is preliminary data.</text>
</comment>
<evidence type="ECO:0000313" key="2">
    <source>
        <dbReference type="Proteomes" id="UP000481858"/>
    </source>
</evidence>
<dbReference type="EMBL" id="WUBL01000229">
    <property type="protein sequence ID" value="KAF2963145.1"/>
    <property type="molecule type" value="Genomic_DNA"/>
</dbReference>
<sequence>MANFGSLVAAGVSARNENTLALANLNFDFSLVKIDAPKEFLQLGKALSPWRRKNAEEGSTHRTARKLGALFEQIANPPEELVTAYGRRASEISHAFDASQAGKQFGPFKDHAGADATVLWAAAVSGKTAIAVALLACMLARLWDAPKATSIWYELVQKRKEQIQETCDGSELSHQALIAASRQDITRKDLAEWDASARSWLDIADRVKKTEHQKMEAVLLKLSLPVDNSTDVFSSVTRVWKTTMTAMGSLCKGIPLRVYNGAVLLAITSWHLYPDVEVFGRETECVIQKDLLISPGGRLTIGLEDADPESAISVHWSLSLANLRFYGDPVLAASHVRDASRISFKELTLICLGSLFAAWQCETFDPLFDQEKGAKFIVALWESLERIASEESPYTPKDQARFVISMPNHWLRLLASAAGELLENNRKGCATARKLVSLGSTQGKLLVHNTEDGYLPPYFGLLDARVWPQFALFGESVHLLRELAKNLELDKKCSRTIIHLDSKGQNVQQFATVFPLYSTVGVNRDEEPQHVRWILESETPILEPLPCGQPSDKVIICNPAYIKKHGSIISCARVLWTLLPTPYVPQDVHTGCLLY</sequence>
<name>A0A7C8IL70_9PEZI</name>
<dbReference type="OrthoDB" id="4756478at2759"/>
<protein>
    <submittedName>
        <fullName evidence="1">Uncharacterized protein</fullName>
    </submittedName>
</protein>
<dbReference type="Proteomes" id="UP000481858">
    <property type="component" value="Unassembled WGS sequence"/>
</dbReference>
<keyword evidence="2" id="KW-1185">Reference proteome</keyword>
<accession>A0A7C8IL70</accession>
<reference evidence="1 2" key="1">
    <citation type="submission" date="2019-12" db="EMBL/GenBank/DDBJ databases">
        <title>Draft genome sequence of the ascomycete Xylaria multiplex DSM 110363.</title>
        <authorList>
            <person name="Buettner E."/>
            <person name="Kellner H."/>
        </authorList>
    </citation>
    <scope>NUCLEOTIDE SEQUENCE [LARGE SCALE GENOMIC DNA]</scope>
    <source>
        <strain evidence="1 2">DSM 110363</strain>
    </source>
</reference>
<proteinExistence type="predicted"/>
<dbReference type="InParanoid" id="A0A7C8IL70"/>
<dbReference type="AlphaFoldDB" id="A0A7C8IL70"/>
<evidence type="ECO:0000313" key="1">
    <source>
        <dbReference type="EMBL" id="KAF2963145.1"/>
    </source>
</evidence>
<gene>
    <name evidence="1" type="ORF">GQX73_g10435</name>
</gene>